<reference evidence="2" key="1">
    <citation type="submission" date="2005-05" db="EMBL/GenBank/DDBJ databases">
        <authorList>
            <person name="Stapleton M."/>
            <person name="Carlson J."/>
            <person name="Chavez C."/>
            <person name="Frise E."/>
            <person name="George R."/>
            <person name="Pacleb J."/>
            <person name="Park S."/>
            <person name="Wan K."/>
            <person name="Yu C."/>
            <person name="Celniker S."/>
        </authorList>
    </citation>
    <scope>NUCLEOTIDE SEQUENCE</scope>
</reference>
<accession>Q4V6L3</accession>
<proteinExistence type="evidence at transcript level"/>
<organism evidence="2">
    <name type="scientific">Drosophila melanogaster</name>
    <name type="common">Fruit fly</name>
    <dbReference type="NCBI Taxonomy" id="7227"/>
    <lineage>
        <taxon>Eukaryota</taxon>
        <taxon>Metazoa</taxon>
        <taxon>Ecdysozoa</taxon>
        <taxon>Arthropoda</taxon>
        <taxon>Hexapoda</taxon>
        <taxon>Insecta</taxon>
        <taxon>Pterygota</taxon>
        <taxon>Neoptera</taxon>
        <taxon>Endopterygota</taxon>
        <taxon>Diptera</taxon>
        <taxon>Brachycera</taxon>
        <taxon>Muscomorpha</taxon>
        <taxon>Ephydroidea</taxon>
        <taxon>Drosophilidae</taxon>
        <taxon>Drosophila</taxon>
        <taxon>Sophophora</taxon>
    </lineage>
</organism>
<feature type="region of interest" description="Disordered" evidence="1">
    <location>
        <begin position="26"/>
        <end position="59"/>
    </location>
</feature>
<evidence type="ECO:0000313" key="2">
    <source>
        <dbReference type="EMBL" id="AAY54709.1"/>
    </source>
</evidence>
<gene>
    <name evidence="2" type="primary">CG18371</name>
</gene>
<protein>
    <submittedName>
        <fullName evidence="2">IP04665p</fullName>
    </submittedName>
</protein>
<name>Q4V6L3_DROME</name>
<dbReference type="OrthoDB" id="7961613at2759"/>
<dbReference type="AlphaFoldDB" id="Q4V6L3"/>
<sequence length="92" mass="9833">MMQPAEQIFSCGFELFGRVQGVFAEADTRSGHNEPGARVGDEHGRGHGEGTAGGHTAQGQRAEVLATEYRQSALDYRAGGIHAHQGDHFAQL</sequence>
<evidence type="ECO:0000256" key="1">
    <source>
        <dbReference type="SAM" id="MobiDB-lite"/>
    </source>
</evidence>
<feature type="compositionally biased region" description="Basic and acidic residues" evidence="1">
    <location>
        <begin position="39"/>
        <end position="48"/>
    </location>
</feature>
<dbReference type="EMBL" id="BT022293">
    <property type="protein sequence ID" value="AAY54709.1"/>
    <property type="molecule type" value="mRNA"/>
</dbReference>